<dbReference type="AlphaFoldDB" id="K1ZI99"/>
<comment type="caution">
    <text evidence="8">The sequence shown here is derived from an EMBL/GenBank/DDBJ whole genome shotgun (WGS) entry which is preliminary data.</text>
</comment>
<dbReference type="InterPro" id="IPR001640">
    <property type="entry name" value="Lgt"/>
</dbReference>
<name>K1ZI99_9BACT</name>
<gene>
    <name evidence="8" type="ORF">ACD_71C00230G0005</name>
</gene>
<dbReference type="GO" id="GO:0008961">
    <property type="term" value="F:phosphatidylglycerol-prolipoprotein diacylglyceryl transferase activity"/>
    <property type="evidence" value="ECO:0007669"/>
    <property type="project" value="InterPro"/>
</dbReference>
<evidence type="ECO:0008006" key="9">
    <source>
        <dbReference type="Google" id="ProtNLM"/>
    </source>
</evidence>
<keyword evidence="5 7" id="KW-1133">Transmembrane helix</keyword>
<sequence length="133" mass="15712">MYPQIEILGITIYTFGLALSISFILFFFMLYKLSEKFGINANFFLGNVLWFFLSMFVFSRLFYIIAEWRDFQFLWSQGVLKFLLMSDYNFSLMGGVFGFMVVLLFQLKRFMISSRKYIDAIVLAFLFASIIGF</sequence>
<evidence type="ECO:0000256" key="5">
    <source>
        <dbReference type="ARBA" id="ARBA00022989"/>
    </source>
</evidence>
<reference evidence="8" key="1">
    <citation type="journal article" date="2012" name="Science">
        <title>Fermentation, hydrogen, and sulfur metabolism in multiple uncultivated bacterial phyla.</title>
        <authorList>
            <person name="Wrighton K.C."/>
            <person name="Thomas B.C."/>
            <person name="Sharon I."/>
            <person name="Miller C.S."/>
            <person name="Castelle C.J."/>
            <person name="VerBerkmoes N.C."/>
            <person name="Wilkins M.J."/>
            <person name="Hettich R.L."/>
            <person name="Lipton M.S."/>
            <person name="Williams K.H."/>
            <person name="Long P.E."/>
            <person name="Banfield J.F."/>
        </authorList>
    </citation>
    <scope>NUCLEOTIDE SEQUENCE [LARGE SCALE GENOMIC DNA]</scope>
</reference>
<organism evidence="8">
    <name type="scientific">uncultured bacterium</name>
    <name type="common">gcode 4</name>
    <dbReference type="NCBI Taxonomy" id="1234023"/>
    <lineage>
        <taxon>Bacteria</taxon>
        <taxon>environmental samples</taxon>
    </lineage>
</organism>
<evidence type="ECO:0000256" key="4">
    <source>
        <dbReference type="ARBA" id="ARBA00022692"/>
    </source>
</evidence>
<keyword evidence="4 7" id="KW-0812">Transmembrane</keyword>
<protein>
    <recommendedName>
        <fullName evidence="9">Prolipoprotein diacylglyceryl transferase</fullName>
    </recommendedName>
</protein>
<dbReference type="GO" id="GO:0005886">
    <property type="term" value="C:plasma membrane"/>
    <property type="evidence" value="ECO:0007669"/>
    <property type="project" value="InterPro"/>
</dbReference>
<evidence type="ECO:0000256" key="1">
    <source>
        <dbReference type="ARBA" id="ARBA00007150"/>
    </source>
</evidence>
<evidence type="ECO:0000313" key="8">
    <source>
        <dbReference type="EMBL" id="EKD44128.1"/>
    </source>
</evidence>
<dbReference type="Pfam" id="PF01790">
    <property type="entry name" value="LGT"/>
    <property type="match status" value="1"/>
</dbReference>
<feature type="transmembrane region" description="Helical" evidence="7">
    <location>
        <begin position="86"/>
        <end position="105"/>
    </location>
</feature>
<evidence type="ECO:0000256" key="2">
    <source>
        <dbReference type="ARBA" id="ARBA00022475"/>
    </source>
</evidence>
<evidence type="ECO:0000256" key="7">
    <source>
        <dbReference type="SAM" id="Phobius"/>
    </source>
</evidence>
<keyword evidence="3" id="KW-0808">Transferase</keyword>
<accession>K1ZI99</accession>
<comment type="similarity">
    <text evidence="1">Belongs to the Lgt family.</text>
</comment>
<evidence type="ECO:0000256" key="6">
    <source>
        <dbReference type="ARBA" id="ARBA00023136"/>
    </source>
</evidence>
<proteinExistence type="inferred from homology"/>
<dbReference type="PANTHER" id="PTHR30589">
    <property type="entry name" value="PROLIPOPROTEIN DIACYLGLYCERYL TRANSFERASE"/>
    <property type="match status" value="1"/>
</dbReference>
<feature type="transmembrane region" description="Helical" evidence="7">
    <location>
        <begin position="43"/>
        <end position="66"/>
    </location>
</feature>
<feature type="non-terminal residue" evidence="8">
    <location>
        <position position="133"/>
    </location>
</feature>
<dbReference type="EMBL" id="AMFJ01028961">
    <property type="protein sequence ID" value="EKD44128.1"/>
    <property type="molecule type" value="Genomic_DNA"/>
</dbReference>
<evidence type="ECO:0000256" key="3">
    <source>
        <dbReference type="ARBA" id="ARBA00022679"/>
    </source>
</evidence>
<feature type="transmembrane region" description="Helical" evidence="7">
    <location>
        <begin position="12"/>
        <end position="31"/>
    </location>
</feature>
<dbReference type="GO" id="GO:0042158">
    <property type="term" value="P:lipoprotein biosynthetic process"/>
    <property type="evidence" value="ECO:0007669"/>
    <property type="project" value="InterPro"/>
</dbReference>
<keyword evidence="6 7" id="KW-0472">Membrane</keyword>
<dbReference type="PANTHER" id="PTHR30589:SF0">
    <property type="entry name" value="PHOSPHATIDYLGLYCEROL--PROLIPOPROTEIN DIACYLGLYCERYL TRANSFERASE"/>
    <property type="match status" value="1"/>
</dbReference>
<keyword evidence="2" id="KW-1003">Cell membrane</keyword>